<evidence type="ECO:0000313" key="6">
    <source>
        <dbReference type="EMBL" id="MXQ14941.1"/>
    </source>
</evidence>
<proteinExistence type="inferred from homology"/>
<sequence length="192" mass="19962">MPASIILSKLSWSAPDGRALLSDLDLAFGLERAALVGRNGIGKTTLLKLISGELRPHSGTAAVNGTLGVLRQTVQVAPGETVANLFGIAEALALLRRAASGAATAEELADADWTLEARIASALGQVGLDVEPETRLATMSGGQSTRARLAALIFAEPDFLLLDEPTNNLDREGRAAVIDLLADWRGGAIIVS</sequence>
<dbReference type="GO" id="GO:0016887">
    <property type="term" value="F:ATP hydrolysis activity"/>
    <property type="evidence" value="ECO:0007669"/>
    <property type="project" value="InterPro"/>
</dbReference>
<organism evidence="6 7">
    <name type="scientific">Microvirga makkahensis</name>
    <dbReference type="NCBI Taxonomy" id="1128670"/>
    <lineage>
        <taxon>Bacteria</taxon>
        <taxon>Pseudomonadati</taxon>
        <taxon>Pseudomonadota</taxon>
        <taxon>Alphaproteobacteria</taxon>
        <taxon>Hyphomicrobiales</taxon>
        <taxon>Methylobacteriaceae</taxon>
        <taxon>Microvirga</taxon>
    </lineage>
</organism>
<dbReference type="AlphaFoldDB" id="A0A7X3MXC1"/>
<dbReference type="OrthoDB" id="9808609at2"/>
<dbReference type="GO" id="GO:0005524">
    <property type="term" value="F:ATP binding"/>
    <property type="evidence" value="ECO:0007669"/>
    <property type="project" value="UniProtKB-KW"/>
</dbReference>
<dbReference type="Pfam" id="PF00005">
    <property type="entry name" value="ABC_tran"/>
    <property type="match status" value="1"/>
</dbReference>
<evidence type="ECO:0000256" key="1">
    <source>
        <dbReference type="ARBA" id="ARBA00005417"/>
    </source>
</evidence>
<evidence type="ECO:0000256" key="4">
    <source>
        <dbReference type="ARBA" id="ARBA00022840"/>
    </source>
</evidence>
<dbReference type="Gene3D" id="3.40.50.300">
    <property type="entry name" value="P-loop containing nucleotide triphosphate hydrolases"/>
    <property type="match status" value="1"/>
</dbReference>
<dbReference type="Proteomes" id="UP000436483">
    <property type="component" value="Unassembled WGS sequence"/>
</dbReference>
<dbReference type="PANTHER" id="PTHR19211">
    <property type="entry name" value="ATP-BINDING TRANSPORT PROTEIN-RELATED"/>
    <property type="match status" value="1"/>
</dbReference>
<feature type="non-terminal residue" evidence="6">
    <location>
        <position position="192"/>
    </location>
</feature>
<reference evidence="6 7" key="2">
    <citation type="submission" date="2020-01" db="EMBL/GenBank/DDBJ databases">
        <title>Microvirga sp. nov., an arsenate reduction bacterium isolated from Tibet hotspring sediments.</title>
        <authorList>
            <person name="Xian W.-D."/>
            <person name="Li W.-J."/>
        </authorList>
    </citation>
    <scope>NUCLEOTIDE SEQUENCE [LARGE SCALE GENOMIC DNA]</scope>
    <source>
        <strain evidence="6 7">KCTC 23863</strain>
    </source>
</reference>
<evidence type="ECO:0000259" key="5">
    <source>
        <dbReference type="Pfam" id="PF00005"/>
    </source>
</evidence>
<name>A0A7X3MXC1_9HYPH</name>
<feature type="domain" description="ABC transporter" evidence="5">
    <location>
        <begin position="31"/>
        <end position="167"/>
    </location>
</feature>
<dbReference type="InterPro" id="IPR027417">
    <property type="entry name" value="P-loop_NTPase"/>
</dbReference>
<comment type="similarity">
    <text evidence="1">Belongs to the ABC transporter superfamily.</text>
</comment>
<keyword evidence="3" id="KW-0547">Nucleotide-binding</keyword>
<keyword evidence="2" id="KW-0677">Repeat</keyword>
<dbReference type="InterPro" id="IPR003439">
    <property type="entry name" value="ABC_transporter-like_ATP-bd"/>
</dbReference>
<gene>
    <name evidence="6" type="ORF">GR328_26630</name>
</gene>
<dbReference type="InterPro" id="IPR017871">
    <property type="entry name" value="ABC_transporter-like_CS"/>
</dbReference>
<comment type="caution">
    <text evidence="6">The sequence shown here is derived from an EMBL/GenBank/DDBJ whole genome shotgun (WGS) entry which is preliminary data.</text>
</comment>
<evidence type="ECO:0000313" key="7">
    <source>
        <dbReference type="Proteomes" id="UP000436483"/>
    </source>
</evidence>
<reference evidence="6 7" key="1">
    <citation type="submission" date="2019-12" db="EMBL/GenBank/DDBJ databases">
        <authorList>
            <person name="Yuan C.-G."/>
        </authorList>
    </citation>
    <scope>NUCLEOTIDE SEQUENCE [LARGE SCALE GENOMIC DNA]</scope>
    <source>
        <strain evidence="6 7">KCTC 23863</strain>
    </source>
</reference>
<keyword evidence="4 6" id="KW-0067">ATP-binding</keyword>
<accession>A0A7X3MXC1</accession>
<protein>
    <submittedName>
        <fullName evidence="6">ATP-binding cassette domain-containing protein</fullName>
    </submittedName>
</protein>
<dbReference type="RefSeq" id="WP_160888637.1">
    <property type="nucleotide sequence ID" value="NZ_WURB01000089.1"/>
</dbReference>
<dbReference type="InterPro" id="IPR050611">
    <property type="entry name" value="ABCF"/>
</dbReference>
<dbReference type="PANTHER" id="PTHR19211:SF14">
    <property type="entry name" value="ATP-BINDING CASSETTE SUB-FAMILY F MEMBER 1"/>
    <property type="match status" value="1"/>
</dbReference>
<dbReference type="SUPFAM" id="SSF52540">
    <property type="entry name" value="P-loop containing nucleoside triphosphate hydrolases"/>
    <property type="match status" value="1"/>
</dbReference>
<keyword evidence="7" id="KW-1185">Reference proteome</keyword>
<dbReference type="PROSITE" id="PS00211">
    <property type="entry name" value="ABC_TRANSPORTER_1"/>
    <property type="match status" value="1"/>
</dbReference>
<dbReference type="EMBL" id="WURB01000089">
    <property type="protein sequence ID" value="MXQ14941.1"/>
    <property type="molecule type" value="Genomic_DNA"/>
</dbReference>
<evidence type="ECO:0000256" key="3">
    <source>
        <dbReference type="ARBA" id="ARBA00022741"/>
    </source>
</evidence>
<evidence type="ECO:0000256" key="2">
    <source>
        <dbReference type="ARBA" id="ARBA00022737"/>
    </source>
</evidence>